<keyword evidence="4" id="KW-0378">Hydrolase</keyword>
<evidence type="ECO:0000256" key="3">
    <source>
        <dbReference type="ARBA" id="ARBA00022755"/>
    </source>
</evidence>
<name>A0A1G2SB87_9BACT</name>
<dbReference type="InterPro" id="IPR036291">
    <property type="entry name" value="NAD(P)-bd_dom_sf"/>
</dbReference>
<accession>A0A1G2SB87</accession>
<protein>
    <recommendedName>
        <fullName evidence="13">Methenyltetrahydrofolate cyclohydrolase</fullName>
    </recommendedName>
</protein>
<keyword evidence="2" id="KW-0554">One-carbon metabolism</keyword>
<evidence type="ECO:0000256" key="7">
    <source>
        <dbReference type="ARBA" id="ARBA00023167"/>
    </source>
</evidence>
<keyword evidence="6" id="KW-0560">Oxidoreductase</keyword>
<dbReference type="SUPFAM" id="SSF53223">
    <property type="entry name" value="Aminoacid dehydrogenase-like, N-terminal domain"/>
    <property type="match status" value="1"/>
</dbReference>
<evidence type="ECO:0000256" key="2">
    <source>
        <dbReference type="ARBA" id="ARBA00022563"/>
    </source>
</evidence>
<dbReference type="GO" id="GO:0009086">
    <property type="term" value="P:methionine biosynthetic process"/>
    <property type="evidence" value="ECO:0007669"/>
    <property type="project" value="UniProtKB-KW"/>
</dbReference>
<dbReference type="Gene3D" id="3.40.50.10860">
    <property type="entry name" value="Leucine Dehydrogenase, chain A, domain 1"/>
    <property type="match status" value="1"/>
</dbReference>
<reference evidence="11 12" key="1">
    <citation type="journal article" date="2016" name="Nat. Commun.">
        <title>Thousands of microbial genomes shed light on interconnected biogeochemical processes in an aquifer system.</title>
        <authorList>
            <person name="Anantharaman K."/>
            <person name="Brown C.T."/>
            <person name="Hug L.A."/>
            <person name="Sharon I."/>
            <person name="Castelle C.J."/>
            <person name="Probst A.J."/>
            <person name="Thomas B.C."/>
            <person name="Singh A."/>
            <person name="Wilkins M.J."/>
            <person name="Karaoz U."/>
            <person name="Brodie E.L."/>
            <person name="Williams K.H."/>
            <person name="Hubbard S.S."/>
            <person name="Banfield J.F."/>
        </authorList>
    </citation>
    <scope>NUCLEOTIDE SEQUENCE [LARGE SCALE GENOMIC DNA]</scope>
</reference>
<dbReference type="InterPro" id="IPR020631">
    <property type="entry name" value="THF_DH/CycHdrlase_NAD-bd_dom"/>
</dbReference>
<evidence type="ECO:0000259" key="10">
    <source>
        <dbReference type="Pfam" id="PF02882"/>
    </source>
</evidence>
<keyword evidence="8" id="KW-0511">Multifunctional enzyme</keyword>
<feature type="domain" description="Tetrahydrofolate dehydrogenase/cyclohydrolase catalytic" evidence="9">
    <location>
        <begin position="4"/>
        <end position="112"/>
    </location>
</feature>
<keyword evidence="3" id="KW-0658">Purine biosynthesis</keyword>
<proteinExistence type="predicted"/>
<dbReference type="InterPro" id="IPR020630">
    <property type="entry name" value="THF_DH/CycHdrlase_cat_dom"/>
</dbReference>
<dbReference type="GO" id="GO:0005829">
    <property type="term" value="C:cytosol"/>
    <property type="evidence" value="ECO:0007669"/>
    <property type="project" value="TreeGrafter"/>
</dbReference>
<dbReference type="PRINTS" id="PR00085">
    <property type="entry name" value="THFDHDRGNASE"/>
</dbReference>
<comment type="pathway">
    <text evidence="1">One-carbon metabolism; tetrahydrofolate interconversion.</text>
</comment>
<dbReference type="PANTHER" id="PTHR48099:SF5">
    <property type="entry name" value="C-1-TETRAHYDROFOLATE SYNTHASE, CYTOPLASMIC"/>
    <property type="match status" value="1"/>
</dbReference>
<dbReference type="Pfam" id="PF00763">
    <property type="entry name" value="THF_DHG_CYH"/>
    <property type="match status" value="1"/>
</dbReference>
<evidence type="ECO:0000313" key="12">
    <source>
        <dbReference type="Proteomes" id="UP000179118"/>
    </source>
</evidence>
<dbReference type="GO" id="GO:0004488">
    <property type="term" value="F:methylenetetrahydrofolate dehydrogenase (NADP+) activity"/>
    <property type="evidence" value="ECO:0007669"/>
    <property type="project" value="InterPro"/>
</dbReference>
<dbReference type="EMBL" id="MHUT01000006">
    <property type="protein sequence ID" value="OHA81651.1"/>
    <property type="molecule type" value="Genomic_DNA"/>
</dbReference>
<gene>
    <name evidence="11" type="ORF">A3D51_02665</name>
</gene>
<evidence type="ECO:0000256" key="5">
    <source>
        <dbReference type="ARBA" id="ARBA00022857"/>
    </source>
</evidence>
<dbReference type="Gene3D" id="3.40.50.720">
    <property type="entry name" value="NAD(P)-binding Rossmann-like Domain"/>
    <property type="match status" value="1"/>
</dbReference>
<feature type="domain" description="Tetrahydrofolate dehydrogenase/cyclohydrolase NAD(P)-binding" evidence="10">
    <location>
        <begin position="131"/>
        <end position="267"/>
    </location>
</feature>
<keyword evidence="7" id="KW-0486">Methionine biosynthesis</keyword>
<evidence type="ECO:0000256" key="4">
    <source>
        <dbReference type="ARBA" id="ARBA00022801"/>
    </source>
</evidence>
<comment type="caution">
    <text evidence="11">The sequence shown here is derived from an EMBL/GenBank/DDBJ whole genome shotgun (WGS) entry which is preliminary data.</text>
</comment>
<evidence type="ECO:0008006" key="13">
    <source>
        <dbReference type="Google" id="ProtNLM"/>
    </source>
</evidence>
<dbReference type="GO" id="GO:0035999">
    <property type="term" value="P:tetrahydrofolate interconversion"/>
    <property type="evidence" value="ECO:0007669"/>
    <property type="project" value="TreeGrafter"/>
</dbReference>
<dbReference type="Proteomes" id="UP000179118">
    <property type="component" value="Unassembled WGS sequence"/>
</dbReference>
<evidence type="ECO:0000256" key="8">
    <source>
        <dbReference type="ARBA" id="ARBA00023268"/>
    </source>
</evidence>
<dbReference type="PANTHER" id="PTHR48099">
    <property type="entry name" value="C-1-TETRAHYDROFOLATE SYNTHASE, CYTOPLASMIC-RELATED"/>
    <property type="match status" value="1"/>
</dbReference>
<evidence type="ECO:0000256" key="6">
    <source>
        <dbReference type="ARBA" id="ARBA00023002"/>
    </source>
</evidence>
<dbReference type="GO" id="GO:0006164">
    <property type="term" value="P:purine nucleotide biosynthetic process"/>
    <property type="evidence" value="ECO:0007669"/>
    <property type="project" value="UniProtKB-KW"/>
</dbReference>
<evidence type="ECO:0000313" key="11">
    <source>
        <dbReference type="EMBL" id="OHA81651.1"/>
    </source>
</evidence>
<keyword evidence="7" id="KW-0028">Amino-acid biosynthesis</keyword>
<dbReference type="InterPro" id="IPR000672">
    <property type="entry name" value="THF_DH/CycHdrlase"/>
</dbReference>
<dbReference type="GO" id="GO:0004477">
    <property type="term" value="F:methenyltetrahydrofolate cyclohydrolase activity"/>
    <property type="evidence" value="ECO:0007669"/>
    <property type="project" value="TreeGrafter"/>
</dbReference>
<evidence type="ECO:0000259" key="9">
    <source>
        <dbReference type="Pfam" id="PF00763"/>
    </source>
</evidence>
<keyword evidence="5" id="KW-0521">NADP</keyword>
<evidence type="ECO:0000256" key="1">
    <source>
        <dbReference type="ARBA" id="ARBA00004777"/>
    </source>
</evidence>
<dbReference type="Pfam" id="PF02882">
    <property type="entry name" value="THF_DHG_CYH_C"/>
    <property type="match status" value="1"/>
</dbReference>
<dbReference type="SUPFAM" id="SSF51735">
    <property type="entry name" value="NAD(P)-binding Rossmann-fold domains"/>
    <property type="match status" value="1"/>
</dbReference>
<dbReference type="InterPro" id="IPR046346">
    <property type="entry name" value="Aminoacid_DH-like_N_sf"/>
</dbReference>
<organism evidence="11 12">
    <name type="scientific">Candidatus Yonathbacteria bacterium RIFCSPHIGHO2_02_FULL_44_14</name>
    <dbReference type="NCBI Taxonomy" id="1802724"/>
    <lineage>
        <taxon>Bacteria</taxon>
        <taxon>Candidatus Yonathiibacteriota</taxon>
    </lineage>
</organism>
<dbReference type="AlphaFoldDB" id="A0A1G2SB87"/>
<sequence length="267" mass="28685">MLVDGNKIAKTLEEKLVTELLFSTPKRVCFVIFGVDAAMEQFVKIKTRVAERVGISVEVKKFSNIETTAEAIKAVQMLSENDYDGIVVQLPLSGGLDNEKILDVVPPLKDIDVLGTVAKESYAKGKIDRTPPVAQAVHEILESCNVSLNGKKIVVAGQGRLVGEPVHLMFNRMKVPHRVIDIKTSKKEKLALLKDADIIISGMGVPHSIKPDMIKKGVVIIDAGTSEQSGKLVGDVDPACGDVASFMTPVPGGVGPLTIVSLLRNLV</sequence>